<comment type="caution">
    <text evidence="2">The sequence shown here is derived from an EMBL/GenBank/DDBJ whole genome shotgun (WGS) entry which is preliminary data.</text>
</comment>
<dbReference type="Proteomes" id="UP001606099">
    <property type="component" value="Unassembled WGS sequence"/>
</dbReference>
<reference evidence="2 3" key="1">
    <citation type="submission" date="2024-08" db="EMBL/GenBank/DDBJ databases">
        <authorList>
            <person name="Lu H."/>
        </authorList>
    </citation>
    <scope>NUCLEOTIDE SEQUENCE [LARGE SCALE GENOMIC DNA]</scope>
    <source>
        <strain evidence="2 3">BYS180W</strain>
    </source>
</reference>
<evidence type="ECO:0000259" key="1">
    <source>
        <dbReference type="Pfam" id="PF18431"/>
    </source>
</evidence>
<dbReference type="CDD" id="cd20684">
    <property type="entry name" value="CdiA-CT_Yk_RNaseA-like"/>
    <property type="match status" value="1"/>
</dbReference>
<organism evidence="2 3">
    <name type="scientific">Roseateles rivi</name>
    <dbReference type="NCBI Taxonomy" id="3299028"/>
    <lineage>
        <taxon>Bacteria</taxon>
        <taxon>Pseudomonadati</taxon>
        <taxon>Pseudomonadota</taxon>
        <taxon>Betaproteobacteria</taxon>
        <taxon>Burkholderiales</taxon>
        <taxon>Sphaerotilaceae</taxon>
        <taxon>Roseateles</taxon>
    </lineage>
</organism>
<feature type="domain" description="Bacterial CdiA-CT RNAse A" evidence="1">
    <location>
        <begin position="14"/>
        <end position="124"/>
    </location>
</feature>
<proteinExistence type="predicted"/>
<gene>
    <name evidence="2" type="ORF">ACG0Z6_00935</name>
</gene>
<evidence type="ECO:0000313" key="3">
    <source>
        <dbReference type="Proteomes" id="UP001606099"/>
    </source>
</evidence>
<sequence length="127" mass="13339">MPGGGLQVHENAGGHLLEKHVGKTELDLRNRLAAEPNITGSSSFYDRPAAESAVSQTLDANQIKVSDWLSGTAPRLRLDHALTGPAGISVTRGAGGAVDASSVRVILVRDPRMPTGYRTLTGFPTLP</sequence>
<keyword evidence="3" id="KW-1185">Reference proteome</keyword>
<name>A0ABW7FR28_9BURK</name>
<dbReference type="Pfam" id="PF18431">
    <property type="entry name" value="RNAse_A_bac"/>
    <property type="match status" value="1"/>
</dbReference>
<dbReference type="RefSeq" id="WP_394458792.1">
    <property type="nucleotide sequence ID" value="NZ_JBIGHZ010000001.1"/>
</dbReference>
<dbReference type="EMBL" id="JBIGHZ010000001">
    <property type="protein sequence ID" value="MFG6446799.1"/>
    <property type="molecule type" value="Genomic_DNA"/>
</dbReference>
<protein>
    <submittedName>
        <fullName evidence="2">RNase A-like domain-containing protein</fullName>
    </submittedName>
</protein>
<evidence type="ECO:0000313" key="2">
    <source>
        <dbReference type="EMBL" id="MFG6446799.1"/>
    </source>
</evidence>
<accession>A0ABW7FR28</accession>
<dbReference type="InterPro" id="IPR041436">
    <property type="entry name" value="RNAse_A_bac"/>
</dbReference>